<dbReference type="PROSITE" id="PS51021">
    <property type="entry name" value="BAR"/>
    <property type="match status" value="1"/>
</dbReference>
<organism evidence="2 3">
    <name type="scientific">Paramormyrops kingsleyae</name>
    <dbReference type="NCBI Taxonomy" id="1676925"/>
    <lineage>
        <taxon>Eukaryota</taxon>
        <taxon>Metazoa</taxon>
        <taxon>Chordata</taxon>
        <taxon>Craniata</taxon>
        <taxon>Vertebrata</taxon>
        <taxon>Euteleostomi</taxon>
        <taxon>Actinopterygii</taxon>
        <taxon>Neopterygii</taxon>
        <taxon>Teleostei</taxon>
        <taxon>Osteoglossocephala</taxon>
        <taxon>Osteoglossomorpha</taxon>
        <taxon>Osteoglossiformes</taxon>
        <taxon>Mormyridae</taxon>
        <taxon>Paramormyrops</taxon>
    </lineage>
</organism>
<name>A0A3B3R9P0_9TELE</name>
<evidence type="ECO:0000313" key="2">
    <source>
        <dbReference type="Ensembl" id="ENSPKIP00000014620.1"/>
    </source>
</evidence>
<protein>
    <submittedName>
        <fullName evidence="2">SH3-domain GRB2-like endophilin B1b</fullName>
    </submittedName>
</protein>
<accession>A0A3B3R9P0</accession>
<dbReference type="STRING" id="1676925.ENSPKIP00000014620"/>
<dbReference type="SMART" id="SM00721">
    <property type="entry name" value="BAR"/>
    <property type="match status" value="1"/>
</dbReference>
<feature type="domain" description="BAR" evidence="1">
    <location>
        <begin position="24"/>
        <end position="295"/>
    </location>
</feature>
<sequence>MDFSVKRLASDAGTFLSRAVQFAEEKLGQAEKTELDVRLDNLLTKADTRRRWTERLIKQTEVVLQPNPGLRMEGLLYEMLEREAPRHTSNHEQLGECMIDAGHELGPGTAYGKVLIKCGEMEKQIGGTQRKLIQGVTVGFLTPLRNFIEWDSKTVLKEGRLLENRRLDLDAAKTRLKRAQIADAHHARLNSAPPPREEARAQFSYMFSFLHVKWMKMWTAEVVQAEAQLRKTQDDFDRQAEITRLLLEGISSTQENHLSCLKDFVEAQTAYYAQCHQYMVDIKKQLGSLPATFTQDCMPGMFSSALVSNPVLFPVTSGCHRAHRLPTPHISHHHPRPPLPRRGPVQLPDLEVEFRRRQDEVALVLTDREPQRPLLLTL</sequence>
<reference evidence="2" key="2">
    <citation type="submission" date="2025-09" db="UniProtKB">
        <authorList>
            <consortium name="Ensembl"/>
        </authorList>
    </citation>
    <scope>IDENTIFICATION</scope>
</reference>
<evidence type="ECO:0000259" key="1">
    <source>
        <dbReference type="PROSITE" id="PS51021"/>
    </source>
</evidence>
<dbReference type="GeneTree" id="ENSGT00940000155667"/>
<dbReference type="InterPro" id="IPR027267">
    <property type="entry name" value="AH/BAR_dom_sf"/>
</dbReference>
<dbReference type="Pfam" id="PF03114">
    <property type="entry name" value="BAR"/>
    <property type="match status" value="1"/>
</dbReference>
<reference evidence="2" key="1">
    <citation type="submission" date="2025-08" db="UniProtKB">
        <authorList>
            <consortium name="Ensembl"/>
        </authorList>
    </citation>
    <scope>IDENTIFICATION</scope>
</reference>
<dbReference type="Proteomes" id="UP000261540">
    <property type="component" value="Unplaced"/>
</dbReference>
<dbReference type="InterPro" id="IPR004148">
    <property type="entry name" value="BAR_dom"/>
</dbReference>
<dbReference type="GO" id="GO:0005737">
    <property type="term" value="C:cytoplasm"/>
    <property type="evidence" value="ECO:0007669"/>
    <property type="project" value="InterPro"/>
</dbReference>
<keyword evidence="3" id="KW-1185">Reference proteome</keyword>
<dbReference type="AlphaFoldDB" id="A0A3B3R9P0"/>
<dbReference type="Gene3D" id="1.20.1270.60">
    <property type="entry name" value="Arfaptin homology (AH) domain/BAR domain"/>
    <property type="match status" value="1"/>
</dbReference>
<proteinExistence type="predicted"/>
<evidence type="ECO:0000313" key="3">
    <source>
        <dbReference type="Proteomes" id="UP000261540"/>
    </source>
</evidence>
<dbReference type="Ensembl" id="ENSPKIT00000039070.1">
    <property type="protein sequence ID" value="ENSPKIP00000014620.1"/>
    <property type="gene ID" value="ENSPKIG00000001480.1"/>
</dbReference>
<dbReference type="SUPFAM" id="SSF103657">
    <property type="entry name" value="BAR/IMD domain-like"/>
    <property type="match status" value="1"/>
</dbReference>